<sequence length="154" mass="17675">MKRQLIKTGITVTLPIVILIVLFALQDTFIRLGSTRMSRMQNETTAASIADSIQILYNYKDRCDTGLQYTFLEFGAMGCISCRKMERVMEDIRTTYGKRVKVRFMNVSKQETQEWTKYFGIAAIPTQIILDNNGHEIFRHTGFISAEDLGTVFK</sequence>
<dbReference type="PROSITE" id="PS51352">
    <property type="entry name" value="THIOREDOXIN_2"/>
    <property type="match status" value="1"/>
</dbReference>
<keyword evidence="1" id="KW-1133">Transmembrane helix</keyword>
<dbReference type="Proteomes" id="UP000284243">
    <property type="component" value="Unassembled WGS sequence"/>
</dbReference>
<evidence type="ECO:0000313" key="3">
    <source>
        <dbReference type="EMBL" id="RGU58207.1"/>
    </source>
</evidence>
<dbReference type="SUPFAM" id="SSF52833">
    <property type="entry name" value="Thioredoxin-like"/>
    <property type="match status" value="1"/>
</dbReference>
<dbReference type="CDD" id="cd02947">
    <property type="entry name" value="TRX_family"/>
    <property type="match status" value="1"/>
</dbReference>
<proteinExistence type="predicted"/>
<dbReference type="RefSeq" id="WP_118160036.1">
    <property type="nucleotide sequence ID" value="NZ_QRYC01000003.1"/>
</dbReference>
<evidence type="ECO:0000313" key="4">
    <source>
        <dbReference type="Proteomes" id="UP000284243"/>
    </source>
</evidence>
<keyword evidence="1" id="KW-0812">Transmembrane</keyword>
<dbReference type="EMBL" id="QRYC01000003">
    <property type="protein sequence ID" value="RGU58207.1"/>
    <property type="molecule type" value="Genomic_DNA"/>
</dbReference>
<dbReference type="Pfam" id="PF13098">
    <property type="entry name" value="Thioredoxin_2"/>
    <property type="match status" value="1"/>
</dbReference>
<name>A0A412TWD5_9BACT</name>
<feature type="domain" description="Thioredoxin" evidence="2">
    <location>
        <begin position="30"/>
        <end position="154"/>
    </location>
</feature>
<evidence type="ECO:0000259" key="2">
    <source>
        <dbReference type="PROSITE" id="PS51352"/>
    </source>
</evidence>
<protein>
    <submittedName>
        <fullName evidence="3">Thioredoxin</fullName>
    </submittedName>
</protein>
<dbReference type="InterPro" id="IPR012336">
    <property type="entry name" value="Thioredoxin-like_fold"/>
</dbReference>
<accession>A0A412TWD5</accession>
<dbReference type="InterPro" id="IPR013766">
    <property type="entry name" value="Thioredoxin_domain"/>
</dbReference>
<dbReference type="InterPro" id="IPR036249">
    <property type="entry name" value="Thioredoxin-like_sf"/>
</dbReference>
<dbReference type="Gene3D" id="3.40.30.10">
    <property type="entry name" value="Glutaredoxin"/>
    <property type="match status" value="1"/>
</dbReference>
<feature type="transmembrane region" description="Helical" evidence="1">
    <location>
        <begin position="12"/>
        <end position="30"/>
    </location>
</feature>
<keyword evidence="1" id="KW-0472">Membrane</keyword>
<organism evidence="3 4">
    <name type="scientific">Odoribacter splanchnicus</name>
    <dbReference type="NCBI Taxonomy" id="28118"/>
    <lineage>
        <taxon>Bacteria</taxon>
        <taxon>Pseudomonadati</taxon>
        <taxon>Bacteroidota</taxon>
        <taxon>Bacteroidia</taxon>
        <taxon>Bacteroidales</taxon>
        <taxon>Odoribacteraceae</taxon>
        <taxon>Odoribacter</taxon>
    </lineage>
</organism>
<comment type="caution">
    <text evidence="3">The sequence shown here is derived from an EMBL/GenBank/DDBJ whole genome shotgun (WGS) entry which is preliminary data.</text>
</comment>
<evidence type="ECO:0000256" key="1">
    <source>
        <dbReference type="SAM" id="Phobius"/>
    </source>
</evidence>
<reference evidence="3 4" key="1">
    <citation type="submission" date="2018-08" db="EMBL/GenBank/DDBJ databases">
        <title>A genome reference for cultivated species of the human gut microbiota.</title>
        <authorList>
            <person name="Zou Y."/>
            <person name="Xue W."/>
            <person name="Luo G."/>
        </authorList>
    </citation>
    <scope>NUCLEOTIDE SEQUENCE [LARGE SCALE GENOMIC DNA]</scope>
    <source>
        <strain evidence="3 4">AF16-14</strain>
    </source>
</reference>
<dbReference type="AlphaFoldDB" id="A0A412TWD5"/>
<gene>
    <name evidence="3" type="ORF">DWW57_03930</name>
</gene>